<keyword evidence="4" id="KW-1005">Bacterial flagellum biogenesis</keyword>
<dbReference type="GO" id="GO:0005829">
    <property type="term" value="C:cytosol"/>
    <property type="evidence" value="ECO:0007669"/>
    <property type="project" value="TreeGrafter"/>
</dbReference>
<comment type="function">
    <text evidence="1">Needed for flagellar regrowth and assembly.</text>
</comment>
<sequence length="248" mass="28276">MSSIVKAKWVTQENITLKTPSQNSFEEKNNIRQQTNQTQELNQNEAEFEQNAEALQAANELMKNAIKSSQEIKQKSQEQGYSEGYAAGYEAGHLQGIREGQQEGLLSATAVTEVGLQEIREVVDCLNLERQTALENQEEDLLAIAFEISKKIMRQQVQEDEAVFLKIFDEVIHGDEENLKIYLSENQKTLDFHINREIAEKIKKLANKTKVIMLKDDDKIMVETDDAVIDMSLPVQLEQLDKAIEQSF</sequence>
<dbReference type="Proteomes" id="UP000616595">
    <property type="component" value="Unassembled WGS sequence"/>
</dbReference>
<reference evidence="9" key="1">
    <citation type="submission" date="2019-10" db="EMBL/GenBank/DDBJ databases">
        <authorList>
            <person name="Ross D.E."/>
            <person name="Gulliver D."/>
        </authorList>
    </citation>
    <scope>NUCLEOTIDE SEQUENCE</scope>
    <source>
        <strain evidence="9">DER-2019</strain>
    </source>
</reference>
<dbReference type="AlphaFoldDB" id="A0A923KWA6"/>
<keyword evidence="6" id="KW-1006">Bacterial flagellum protein export</keyword>
<gene>
    <name evidence="9" type="ORF">GH810_08050</name>
</gene>
<evidence type="ECO:0000313" key="9">
    <source>
        <dbReference type="EMBL" id="MBC3888260.1"/>
    </source>
</evidence>
<proteinExistence type="inferred from homology"/>
<dbReference type="InterPro" id="IPR051472">
    <property type="entry name" value="T3SS_Stator/FliH"/>
</dbReference>
<dbReference type="GO" id="GO:0015031">
    <property type="term" value="P:protein transport"/>
    <property type="evidence" value="ECO:0007669"/>
    <property type="project" value="UniProtKB-KW"/>
</dbReference>
<evidence type="ECO:0000256" key="3">
    <source>
        <dbReference type="ARBA" id="ARBA00022448"/>
    </source>
</evidence>
<reference evidence="9" key="2">
    <citation type="submission" date="2020-10" db="EMBL/GenBank/DDBJ databases">
        <title>Comparative genomics of the Acetobacterium genus.</title>
        <authorList>
            <person name="Marshall C."/>
            <person name="May H."/>
            <person name="Norman S."/>
        </authorList>
    </citation>
    <scope>NUCLEOTIDE SEQUENCE</scope>
    <source>
        <strain evidence="9">DER-2019</strain>
    </source>
</reference>
<comment type="caution">
    <text evidence="9">The sequence shown here is derived from an EMBL/GenBank/DDBJ whole genome shotgun (WGS) entry which is preliminary data.</text>
</comment>
<dbReference type="PANTHER" id="PTHR34982">
    <property type="entry name" value="YOP PROTEINS TRANSLOCATION PROTEIN L"/>
    <property type="match status" value="1"/>
</dbReference>
<evidence type="ECO:0000313" key="10">
    <source>
        <dbReference type="Proteomes" id="UP000616595"/>
    </source>
</evidence>
<evidence type="ECO:0000259" key="8">
    <source>
        <dbReference type="Pfam" id="PF02108"/>
    </source>
</evidence>
<protein>
    <recommendedName>
        <fullName evidence="8">Flagellar assembly protein FliH/Type III secretion system HrpE domain-containing protein</fullName>
    </recommendedName>
</protein>
<dbReference type="EMBL" id="WJBD01000008">
    <property type="protein sequence ID" value="MBC3888260.1"/>
    <property type="molecule type" value="Genomic_DNA"/>
</dbReference>
<accession>A0A923KWA6</accession>
<evidence type="ECO:0000256" key="5">
    <source>
        <dbReference type="ARBA" id="ARBA00022927"/>
    </source>
</evidence>
<dbReference type="InterPro" id="IPR018035">
    <property type="entry name" value="Flagellar_FliH/T3SS_HrpE"/>
</dbReference>
<name>A0A923KWA6_9FIRM</name>
<keyword evidence="7" id="KW-0175">Coiled coil</keyword>
<evidence type="ECO:0000256" key="7">
    <source>
        <dbReference type="SAM" id="Coils"/>
    </source>
</evidence>
<feature type="domain" description="Flagellar assembly protein FliH/Type III secretion system HrpE" evidence="8">
    <location>
        <begin position="117"/>
        <end position="239"/>
    </location>
</feature>
<dbReference type="OrthoDB" id="1777739at2"/>
<comment type="similarity">
    <text evidence="2">Belongs to the FliH family.</text>
</comment>
<evidence type="ECO:0000256" key="6">
    <source>
        <dbReference type="ARBA" id="ARBA00023225"/>
    </source>
</evidence>
<dbReference type="PANTHER" id="PTHR34982:SF1">
    <property type="entry name" value="FLAGELLAR ASSEMBLY PROTEIN FLIH"/>
    <property type="match status" value="1"/>
</dbReference>
<dbReference type="RefSeq" id="WP_148567728.1">
    <property type="nucleotide sequence ID" value="NZ_RXYA01000012.1"/>
</dbReference>
<dbReference type="Pfam" id="PF02108">
    <property type="entry name" value="FliH"/>
    <property type="match status" value="1"/>
</dbReference>
<dbReference type="GO" id="GO:0044781">
    <property type="term" value="P:bacterial-type flagellum organization"/>
    <property type="evidence" value="ECO:0007669"/>
    <property type="project" value="UniProtKB-KW"/>
</dbReference>
<feature type="coiled-coil region" evidence="7">
    <location>
        <begin position="31"/>
        <end position="78"/>
    </location>
</feature>
<keyword evidence="5" id="KW-0653">Protein transport</keyword>
<organism evidence="9 10">
    <name type="scientific">Acetobacterium paludosum</name>
    <dbReference type="NCBI Taxonomy" id="52693"/>
    <lineage>
        <taxon>Bacteria</taxon>
        <taxon>Bacillati</taxon>
        <taxon>Bacillota</taxon>
        <taxon>Clostridia</taxon>
        <taxon>Eubacteriales</taxon>
        <taxon>Eubacteriaceae</taxon>
        <taxon>Acetobacterium</taxon>
    </lineage>
</organism>
<keyword evidence="3" id="KW-0813">Transport</keyword>
<evidence type="ECO:0000256" key="4">
    <source>
        <dbReference type="ARBA" id="ARBA00022795"/>
    </source>
</evidence>
<evidence type="ECO:0000256" key="2">
    <source>
        <dbReference type="ARBA" id="ARBA00006602"/>
    </source>
</evidence>
<keyword evidence="10" id="KW-1185">Reference proteome</keyword>
<evidence type="ECO:0000256" key="1">
    <source>
        <dbReference type="ARBA" id="ARBA00003041"/>
    </source>
</evidence>